<name>A0A8J1UB55_OWEFU</name>
<keyword evidence="6" id="KW-1185">Reference proteome</keyword>
<evidence type="ECO:0000256" key="2">
    <source>
        <dbReference type="ARBA" id="ARBA00022692"/>
    </source>
</evidence>
<keyword evidence="3" id="KW-1133">Transmembrane helix</keyword>
<proteinExistence type="predicted"/>
<reference evidence="5" key="1">
    <citation type="submission" date="2022-03" db="EMBL/GenBank/DDBJ databases">
        <authorList>
            <person name="Martin C."/>
        </authorList>
    </citation>
    <scope>NUCLEOTIDE SEQUENCE</scope>
</reference>
<dbReference type="Gene3D" id="1.20.140.150">
    <property type="match status" value="1"/>
</dbReference>
<dbReference type="SUPFAM" id="SSF161070">
    <property type="entry name" value="SNF-like"/>
    <property type="match status" value="1"/>
</dbReference>
<dbReference type="OrthoDB" id="6126739at2759"/>
<keyword evidence="4" id="KW-0472">Membrane</keyword>
<keyword evidence="2" id="KW-0812">Transmembrane</keyword>
<comment type="subcellular location">
    <subcellularLocation>
        <location evidence="1">Membrane</location>
        <topology evidence="1">Multi-pass membrane protein</topology>
    </subcellularLocation>
</comment>
<comment type="caution">
    <text evidence="5">The sequence shown here is derived from an EMBL/GenBank/DDBJ whole genome shotgun (WGS) entry which is preliminary data.</text>
</comment>
<gene>
    <name evidence="5" type="ORF">OFUS_LOCUS20048</name>
</gene>
<dbReference type="InterPro" id="IPR004031">
    <property type="entry name" value="PMP22/EMP/MP20/Claudin"/>
</dbReference>
<dbReference type="InterPro" id="IPR050579">
    <property type="entry name" value="PMP-22/EMP/MP20-like"/>
</dbReference>
<dbReference type="EMBL" id="CAIIXF020000009">
    <property type="protein sequence ID" value="CAH1795517.1"/>
    <property type="molecule type" value="Genomic_DNA"/>
</dbReference>
<dbReference type="AlphaFoldDB" id="A0A8J1UB55"/>
<evidence type="ECO:0000313" key="6">
    <source>
        <dbReference type="Proteomes" id="UP000749559"/>
    </source>
</evidence>
<dbReference type="InterPro" id="IPR037272">
    <property type="entry name" value="SNS_sf"/>
</dbReference>
<sequence length="361" mass="41380">MDRLCQYSTIIFAGNITVLLIVAISTDYWEHRYFDFSIINETVSKQRQIKADNKTMLLQPRDTRSYFYINYSRVRLHHPTTGLENGSTYEPPAYMTKVVVDCDAPTTEAPQVVFPIRTTHATILNGTNVTAPEPQWRNETGSIYFFSQYGNLFRDCDDLEGAVRIRLGLTATRVERCFSFITGSEINDRAHQNIPALVHLERSAFAFAVMCMMCFIISFIAGAYGLIIRHNFAMIVGSFAASLSGICLTIAIALFHGKCHLLHRREFMEGNYSPIKQKIESARTYHYGWSFVLAWICVVLCFVNSWVWLQKSQDLKVDINMDYSNYRHKSRLVNRSYCNQTYDTGFNDAGQLEYEAILATN</sequence>
<dbReference type="Pfam" id="PF13903">
    <property type="entry name" value="Claudin_2"/>
    <property type="match status" value="1"/>
</dbReference>
<protein>
    <submittedName>
        <fullName evidence="5">Uncharacterized protein</fullName>
    </submittedName>
</protein>
<evidence type="ECO:0000256" key="1">
    <source>
        <dbReference type="ARBA" id="ARBA00004141"/>
    </source>
</evidence>
<dbReference type="PANTHER" id="PTHR10671">
    <property type="entry name" value="EPITHELIAL MEMBRANE PROTEIN-RELATED"/>
    <property type="match status" value="1"/>
</dbReference>
<evidence type="ECO:0000256" key="4">
    <source>
        <dbReference type="ARBA" id="ARBA00023136"/>
    </source>
</evidence>
<organism evidence="5 6">
    <name type="scientific">Owenia fusiformis</name>
    <name type="common">Polychaete worm</name>
    <dbReference type="NCBI Taxonomy" id="6347"/>
    <lineage>
        <taxon>Eukaryota</taxon>
        <taxon>Metazoa</taxon>
        <taxon>Spiralia</taxon>
        <taxon>Lophotrochozoa</taxon>
        <taxon>Annelida</taxon>
        <taxon>Polychaeta</taxon>
        <taxon>Sedentaria</taxon>
        <taxon>Canalipalpata</taxon>
        <taxon>Sabellida</taxon>
        <taxon>Oweniida</taxon>
        <taxon>Oweniidae</taxon>
        <taxon>Owenia</taxon>
    </lineage>
</organism>
<dbReference type="Proteomes" id="UP000749559">
    <property type="component" value="Unassembled WGS sequence"/>
</dbReference>
<dbReference type="PANTHER" id="PTHR10671:SF108">
    <property type="entry name" value="CLAUDIN FAMILY PROTEIN-RELATED"/>
    <property type="match status" value="1"/>
</dbReference>
<evidence type="ECO:0000256" key="3">
    <source>
        <dbReference type="ARBA" id="ARBA00022989"/>
    </source>
</evidence>
<dbReference type="GO" id="GO:0005886">
    <property type="term" value="C:plasma membrane"/>
    <property type="evidence" value="ECO:0007669"/>
    <property type="project" value="TreeGrafter"/>
</dbReference>
<accession>A0A8J1UB55</accession>
<evidence type="ECO:0000313" key="5">
    <source>
        <dbReference type="EMBL" id="CAH1795517.1"/>
    </source>
</evidence>